<feature type="transmembrane region" description="Helical" evidence="1">
    <location>
        <begin position="9"/>
        <end position="30"/>
    </location>
</feature>
<keyword evidence="3" id="KW-1185">Reference proteome</keyword>
<dbReference type="Proteomes" id="UP000800096">
    <property type="component" value="Unassembled WGS sequence"/>
</dbReference>
<dbReference type="EMBL" id="ML979139">
    <property type="protein sequence ID" value="KAF1913094.1"/>
    <property type="molecule type" value="Genomic_DNA"/>
</dbReference>
<keyword evidence="1" id="KW-1133">Transmembrane helix</keyword>
<gene>
    <name evidence="2" type="ORF">BDU57DRAFT_581590</name>
</gene>
<dbReference type="AlphaFoldDB" id="A0A6A5QF03"/>
<reference evidence="2" key="1">
    <citation type="journal article" date="2020" name="Stud. Mycol.">
        <title>101 Dothideomycetes genomes: a test case for predicting lifestyles and emergence of pathogens.</title>
        <authorList>
            <person name="Haridas S."/>
            <person name="Albert R."/>
            <person name="Binder M."/>
            <person name="Bloem J."/>
            <person name="Labutti K."/>
            <person name="Salamov A."/>
            <person name="Andreopoulos B."/>
            <person name="Baker S."/>
            <person name="Barry K."/>
            <person name="Bills G."/>
            <person name="Bluhm B."/>
            <person name="Cannon C."/>
            <person name="Castanera R."/>
            <person name="Culley D."/>
            <person name="Daum C."/>
            <person name="Ezra D."/>
            <person name="Gonzalez J."/>
            <person name="Henrissat B."/>
            <person name="Kuo A."/>
            <person name="Liang C."/>
            <person name="Lipzen A."/>
            <person name="Lutzoni F."/>
            <person name="Magnuson J."/>
            <person name="Mondo S."/>
            <person name="Nolan M."/>
            <person name="Ohm R."/>
            <person name="Pangilinan J."/>
            <person name="Park H.-J."/>
            <person name="Ramirez L."/>
            <person name="Alfaro M."/>
            <person name="Sun H."/>
            <person name="Tritt A."/>
            <person name="Yoshinaga Y."/>
            <person name="Zwiers L.-H."/>
            <person name="Turgeon B."/>
            <person name="Goodwin S."/>
            <person name="Spatafora J."/>
            <person name="Crous P."/>
            <person name="Grigoriev I."/>
        </authorList>
    </citation>
    <scope>NUCLEOTIDE SEQUENCE</scope>
    <source>
        <strain evidence="2">HMLAC05119</strain>
    </source>
</reference>
<evidence type="ECO:0000313" key="2">
    <source>
        <dbReference type="EMBL" id="KAF1913094.1"/>
    </source>
</evidence>
<accession>A0A6A5QF03</accession>
<protein>
    <submittedName>
        <fullName evidence="2">Uncharacterized protein</fullName>
    </submittedName>
</protein>
<keyword evidence="1" id="KW-0812">Transmembrane</keyword>
<name>A0A6A5QF03_AMPQU</name>
<evidence type="ECO:0000313" key="3">
    <source>
        <dbReference type="Proteomes" id="UP000800096"/>
    </source>
</evidence>
<evidence type="ECO:0000256" key="1">
    <source>
        <dbReference type="SAM" id="Phobius"/>
    </source>
</evidence>
<keyword evidence="1" id="KW-0472">Membrane</keyword>
<sequence length="200" mass="22222">MSSATKQTVIIVISIAAAIIITVCICIIIFKGSLPFTFSRRQTPTSRFDAANDLEQDLTEGVYKNYGKLYVAPDKQPTVAALDIMTRILICPCLPGSAKIAMSEKRTGTLPHVSVQRLDLKSGVSSPSVGAGELAQKNERCCFDERETRRSFKAERIRAGQWAIVEKESIWNEDDEIVLDPRSFSFGSGKSIAELYRKQW</sequence>
<dbReference type="OrthoDB" id="3801122at2759"/>
<organism evidence="2 3">
    <name type="scientific">Ampelomyces quisqualis</name>
    <name type="common">Powdery mildew agent</name>
    <dbReference type="NCBI Taxonomy" id="50730"/>
    <lineage>
        <taxon>Eukaryota</taxon>
        <taxon>Fungi</taxon>
        <taxon>Dikarya</taxon>
        <taxon>Ascomycota</taxon>
        <taxon>Pezizomycotina</taxon>
        <taxon>Dothideomycetes</taxon>
        <taxon>Pleosporomycetidae</taxon>
        <taxon>Pleosporales</taxon>
        <taxon>Pleosporineae</taxon>
        <taxon>Phaeosphaeriaceae</taxon>
        <taxon>Ampelomyces</taxon>
    </lineage>
</organism>
<proteinExistence type="predicted"/>